<dbReference type="EMBL" id="MJIL01000049">
    <property type="protein sequence ID" value="OLQ79796.1"/>
    <property type="molecule type" value="Genomic_DNA"/>
</dbReference>
<proteinExistence type="predicted"/>
<dbReference type="STRING" id="1903952.BIT28_00640"/>
<dbReference type="OrthoDB" id="6148994at2"/>
<evidence type="ECO:0000313" key="1">
    <source>
        <dbReference type="EMBL" id="OLQ79796.1"/>
    </source>
</evidence>
<dbReference type="InterPro" id="IPR019621">
    <property type="entry name" value="DUF2491"/>
</dbReference>
<gene>
    <name evidence="1" type="ORF">BIT28_00640</name>
</gene>
<dbReference type="AlphaFoldDB" id="A0A1Q9GX14"/>
<evidence type="ECO:0008006" key="3">
    <source>
        <dbReference type="Google" id="ProtNLM"/>
    </source>
</evidence>
<reference evidence="1 2" key="1">
    <citation type="submission" date="2016-09" db="EMBL/GenBank/DDBJ databases">
        <title>Photobacterium proteolyticum sp. nov. a protease producing bacterium isolated from ocean sediments of Laizhou Bay.</title>
        <authorList>
            <person name="Li Y."/>
        </authorList>
    </citation>
    <scope>NUCLEOTIDE SEQUENCE [LARGE SCALE GENOMIC DNA]</scope>
    <source>
        <strain evidence="1 2">13-12</strain>
    </source>
</reference>
<protein>
    <recommendedName>
        <fullName evidence="3">DUF2491 domain-containing protein</fullName>
    </recommendedName>
</protein>
<dbReference type="Proteomes" id="UP000186905">
    <property type="component" value="Unassembled WGS sequence"/>
</dbReference>
<comment type="caution">
    <text evidence="1">The sequence shown here is derived from an EMBL/GenBank/DDBJ whole genome shotgun (WGS) entry which is preliminary data.</text>
</comment>
<dbReference type="Pfam" id="PF10679">
    <property type="entry name" value="DUF2491"/>
    <property type="match status" value="1"/>
</dbReference>
<sequence length="211" mass="24265">MFDWFKKKKTPEKPRPQAPEIMGLRLGGAFELDDLKLRLIEPDLVIEGAARTQLIKAVGEVELDEQTRILRYYTDDDGFIQVLTHGPGEADVSEVKLYYFYDTKPVDTESEWNHLLDNQLVQPSWELEGHTFEKVWENSRPVVMTEKTWIESGAISETDQFVMIYERDIGNDIFESVFVAAEEKIIHNRAERSLAISTGINLTPTDFKLIG</sequence>
<name>A0A1Q9GX14_9GAMM</name>
<dbReference type="RefSeq" id="WP_075762645.1">
    <property type="nucleotide sequence ID" value="NZ_MJIL01000049.1"/>
</dbReference>
<keyword evidence="2" id="KW-1185">Reference proteome</keyword>
<evidence type="ECO:0000313" key="2">
    <source>
        <dbReference type="Proteomes" id="UP000186905"/>
    </source>
</evidence>
<accession>A0A1Q9GX14</accession>
<organism evidence="1 2">
    <name type="scientific">Photobacterium proteolyticum</name>
    <dbReference type="NCBI Taxonomy" id="1903952"/>
    <lineage>
        <taxon>Bacteria</taxon>
        <taxon>Pseudomonadati</taxon>
        <taxon>Pseudomonadota</taxon>
        <taxon>Gammaproteobacteria</taxon>
        <taxon>Vibrionales</taxon>
        <taxon>Vibrionaceae</taxon>
        <taxon>Photobacterium</taxon>
    </lineage>
</organism>